<proteinExistence type="predicted"/>
<organism evidence="1">
    <name type="scientific">Xenopus tropicalis</name>
    <name type="common">Western clawed frog</name>
    <name type="synonym">Silurana tropicalis</name>
    <dbReference type="NCBI Taxonomy" id="8364"/>
    <lineage>
        <taxon>Eukaryota</taxon>
        <taxon>Metazoa</taxon>
        <taxon>Chordata</taxon>
        <taxon>Craniata</taxon>
        <taxon>Vertebrata</taxon>
        <taxon>Euteleostomi</taxon>
        <taxon>Amphibia</taxon>
        <taxon>Batrachia</taxon>
        <taxon>Anura</taxon>
        <taxon>Pipoidea</taxon>
        <taxon>Pipidae</taxon>
        <taxon>Xenopodinae</taxon>
        <taxon>Xenopus</taxon>
        <taxon>Silurana</taxon>
    </lineage>
</organism>
<dbReference type="EMBL" id="KV460357">
    <property type="protein sequence ID" value="OCA20153.1"/>
    <property type="molecule type" value="Genomic_DNA"/>
</dbReference>
<sequence length="42" mass="4434">PSAQPHSVSKWSLPKSWEGVEEGWGGFGSTIPQAGDDVIVLP</sequence>
<protein>
    <submittedName>
        <fullName evidence="1">Uncharacterized protein</fullName>
    </submittedName>
</protein>
<reference evidence="1" key="3">
    <citation type="submission" date="2016-05" db="EMBL/GenBank/DDBJ databases">
        <title>WGS assembly of Xenopus tropicalis.</title>
        <authorList>
            <person name="Sessions A."/>
            <person name="Jenkins J."/>
            <person name="Mitros T."/>
            <person name="Lyons J.T."/>
            <person name="Dichmann D.S."/>
            <person name="Robert J."/>
            <person name="Harland R.M."/>
            <person name="Rokhsar D.S."/>
        </authorList>
    </citation>
    <scope>NUCLEOTIDE SEQUENCE</scope>
    <source>
        <strain evidence="1">Nigerian</strain>
    </source>
</reference>
<accession>A0A1B8YB50</accession>
<reference evidence="1" key="1">
    <citation type="submission" date="2009-11" db="EMBL/GenBank/DDBJ databases">
        <authorList>
            <consortium name="US DOE Joint Genome Institute (JGI-PGF)"/>
            <person name="Ottilar R."/>
            <person name="Schmutz J."/>
            <person name="Salamov A."/>
            <person name="Cheng J.F."/>
            <person name="Lucas S."/>
            <person name="Pitluck S."/>
            <person name="Gundlach H."/>
            <person name="Guo Y."/>
            <person name="Haberer G."/>
            <person name="Nasrallah J."/>
            <person name="Mayer K.F.X."/>
            <person name="van de Peer Y."/>
            <person name="Weigel D."/>
            <person name="Grigoriev I.V."/>
        </authorList>
    </citation>
    <scope>NUCLEOTIDE SEQUENCE</scope>
    <source>
        <strain evidence="1">Nigerian</strain>
    </source>
</reference>
<reference evidence="1" key="2">
    <citation type="journal article" date="2010" name="Science">
        <title>The genome of the Western clawed frog Xenopus tropicalis.</title>
        <authorList>
            <person name="Hellsten U."/>
            <person name="Harland R.M."/>
            <person name="Gilchrist M.J."/>
            <person name="Hendrix D."/>
            <person name="Jurka J."/>
            <person name="Kapitonov V."/>
            <person name="Ovcharenko I."/>
            <person name="Putnam N.H."/>
            <person name="Shu S."/>
            <person name="Taher L."/>
            <person name="Blitz I.L."/>
            <person name="Blumberg B."/>
            <person name="Dichmann D.S."/>
            <person name="Dubchak I."/>
            <person name="Amaya E."/>
            <person name="Detter J.C."/>
            <person name="Fletcher R."/>
            <person name="Gerhard D.S."/>
            <person name="Goodstein D."/>
            <person name="Graves T."/>
            <person name="Grigoriev I.V."/>
            <person name="Grimwood J."/>
            <person name="Kawashima T."/>
            <person name="Lindquist E."/>
            <person name="Lucas S.M."/>
            <person name="Mead P.E."/>
            <person name="Mitros T."/>
            <person name="Ogino H."/>
            <person name="Ohta Y."/>
            <person name="Poliakov A.V."/>
            <person name="Pollet N."/>
            <person name="Robert J."/>
            <person name="Salamov A."/>
            <person name="Sater A.K."/>
            <person name="Schmutz J."/>
            <person name="Terry A."/>
            <person name="Vize P.D."/>
            <person name="Warren W.C."/>
            <person name="Wells D."/>
            <person name="Wills A."/>
            <person name="Wilson R.K."/>
            <person name="Zimmerman L.B."/>
            <person name="Zorn A.M."/>
            <person name="Grainger R."/>
            <person name="Grammer T."/>
            <person name="Khokha M.K."/>
            <person name="Richardson P.M."/>
            <person name="Rokhsar D.S."/>
        </authorList>
    </citation>
    <scope>NUCLEOTIDE SEQUENCE [LARGE SCALE GENOMIC DNA]</scope>
    <source>
        <strain evidence="1">Nigerian</strain>
    </source>
</reference>
<feature type="non-terminal residue" evidence="1">
    <location>
        <position position="42"/>
    </location>
</feature>
<evidence type="ECO:0000313" key="1">
    <source>
        <dbReference type="EMBL" id="OCA20153.1"/>
    </source>
</evidence>
<gene>
    <name evidence="1" type="ORF">XENTR_v9002613616mg</name>
</gene>
<name>A0A1B8YB50_XENTR</name>
<feature type="non-terminal residue" evidence="1">
    <location>
        <position position="1"/>
    </location>
</feature>
<dbReference type="AlphaFoldDB" id="A0A1B8YB50"/>